<proteinExistence type="predicted"/>
<evidence type="ECO:0000313" key="2">
    <source>
        <dbReference type="Proteomes" id="UP001239111"/>
    </source>
</evidence>
<keyword evidence="2" id="KW-1185">Reference proteome</keyword>
<evidence type="ECO:0000313" key="1">
    <source>
        <dbReference type="EMBL" id="KAJ8664806.1"/>
    </source>
</evidence>
<dbReference type="EMBL" id="CM056744">
    <property type="protein sequence ID" value="KAJ8664806.1"/>
    <property type="molecule type" value="Genomic_DNA"/>
</dbReference>
<name>A0ACC2N1B2_9HYME</name>
<dbReference type="Proteomes" id="UP001239111">
    <property type="component" value="Chromosome 4"/>
</dbReference>
<protein>
    <submittedName>
        <fullName evidence="1">Uncharacterized protein</fullName>
    </submittedName>
</protein>
<reference evidence="1" key="1">
    <citation type="submission" date="2023-04" db="EMBL/GenBank/DDBJ databases">
        <title>A chromosome-level genome assembly of the parasitoid wasp Eretmocerus hayati.</title>
        <authorList>
            <person name="Zhong Y."/>
            <person name="Liu S."/>
            <person name="Liu Y."/>
        </authorList>
    </citation>
    <scope>NUCLEOTIDE SEQUENCE</scope>
    <source>
        <strain evidence="1">ZJU_SS_LIU_2023</strain>
    </source>
</reference>
<gene>
    <name evidence="1" type="ORF">QAD02_006468</name>
</gene>
<comment type="caution">
    <text evidence="1">The sequence shown here is derived from an EMBL/GenBank/DDBJ whole genome shotgun (WGS) entry which is preliminary data.</text>
</comment>
<sequence length="102" mass="11500">MAATASTSSLIMVDDGDEVTNPPTTRSPTPVPAQNNDVTDWLMNESPSEFVETRRSREVKDGEIDKKSDTRAYTSIVVSYSYKQRWVKNVLSKLFSKTRILI</sequence>
<organism evidence="1 2">
    <name type="scientific">Eretmocerus hayati</name>
    <dbReference type="NCBI Taxonomy" id="131215"/>
    <lineage>
        <taxon>Eukaryota</taxon>
        <taxon>Metazoa</taxon>
        <taxon>Ecdysozoa</taxon>
        <taxon>Arthropoda</taxon>
        <taxon>Hexapoda</taxon>
        <taxon>Insecta</taxon>
        <taxon>Pterygota</taxon>
        <taxon>Neoptera</taxon>
        <taxon>Endopterygota</taxon>
        <taxon>Hymenoptera</taxon>
        <taxon>Apocrita</taxon>
        <taxon>Proctotrupomorpha</taxon>
        <taxon>Chalcidoidea</taxon>
        <taxon>Aphelinidae</taxon>
        <taxon>Aphelininae</taxon>
        <taxon>Eretmocerus</taxon>
    </lineage>
</organism>
<accession>A0ACC2N1B2</accession>